<feature type="domain" description="AMP-binding enzyme C-terminal" evidence="11">
    <location>
        <begin position="519"/>
        <end position="590"/>
    </location>
</feature>
<organism evidence="12 13">
    <name type="scientific">Gadus morhua</name>
    <name type="common">Atlantic cod</name>
    <dbReference type="NCBI Taxonomy" id="8049"/>
    <lineage>
        <taxon>Eukaryota</taxon>
        <taxon>Metazoa</taxon>
        <taxon>Chordata</taxon>
        <taxon>Craniata</taxon>
        <taxon>Vertebrata</taxon>
        <taxon>Euteleostomi</taxon>
        <taxon>Actinopterygii</taxon>
        <taxon>Neopterygii</taxon>
        <taxon>Teleostei</taxon>
        <taxon>Neoteleostei</taxon>
        <taxon>Acanthomorphata</taxon>
        <taxon>Zeiogadaria</taxon>
        <taxon>Gadariae</taxon>
        <taxon>Gadiformes</taxon>
        <taxon>Gadoidei</taxon>
        <taxon>Gadidae</taxon>
        <taxon>Gadus</taxon>
    </lineage>
</organism>
<comment type="catalytic activity">
    <reaction evidence="8">
        <text>tetracosanoate + ATP + CoA = tetracosanoyl-CoA + AMP + diphosphate</text>
        <dbReference type="Rhea" id="RHEA:33639"/>
        <dbReference type="ChEBI" id="CHEBI:30616"/>
        <dbReference type="ChEBI" id="CHEBI:31014"/>
        <dbReference type="ChEBI" id="CHEBI:33019"/>
        <dbReference type="ChEBI" id="CHEBI:57287"/>
        <dbReference type="ChEBI" id="CHEBI:65052"/>
        <dbReference type="ChEBI" id="CHEBI:456215"/>
    </reaction>
    <physiologicalReaction direction="left-to-right" evidence="8">
        <dbReference type="Rhea" id="RHEA:33640"/>
    </physiologicalReaction>
</comment>
<dbReference type="EC" id="6.2.1.3" evidence="5"/>
<dbReference type="GO" id="GO:0005789">
    <property type="term" value="C:endoplasmic reticulum membrane"/>
    <property type="evidence" value="ECO:0007669"/>
    <property type="project" value="TreeGrafter"/>
</dbReference>
<dbReference type="GO" id="GO:0005324">
    <property type="term" value="F:long-chain fatty acid transmembrane transporter activity"/>
    <property type="evidence" value="ECO:0007669"/>
    <property type="project" value="TreeGrafter"/>
</dbReference>
<dbReference type="Proteomes" id="UP000694546">
    <property type="component" value="Chromosome 14"/>
</dbReference>
<dbReference type="GeneTree" id="ENSGT00940000164068"/>
<dbReference type="InterPro" id="IPR000873">
    <property type="entry name" value="AMP-dep_synth/lig_dom"/>
</dbReference>
<evidence type="ECO:0000256" key="8">
    <source>
        <dbReference type="ARBA" id="ARBA00048666"/>
    </source>
</evidence>
<dbReference type="Ensembl" id="ENSGMOT00000018155.2">
    <property type="protein sequence ID" value="ENSGMOP00000017720.2"/>
    <property type="gene ID" value="ENSGMOG00000016102.2"/>
</dbReference>
<feature type="transmembrane region" description="Helical" evidence="9">
    <location>
        <begin position="21"/>
        <end position="43"/>
    </location>
</feature>
<evidence type="ECO:0000256" key="5">
    <source>
        <dbReference type="ARBA" id="ARBA00026121"/>
    </source>
</evidence>
<keyword evidence="9" id="KW-0472">Membrane</keyword>
<dbReference type="NCBIfam" id="NF006134">
    <property type="entry name" value="PRK08279.1"/>
    <property type="match status" value="1"/>
</dbReference>
<comment type="similarity">
    <text evidence="1">Belongs to the ATP-dependent AMP-binding enzyme family.</text>
</comment>
<dbReference type="OMA" id="NIQICEC"/>
<keyword evidence="3" id="KW-0276">Fatty acid metabolism</keyword>
<dbReference type="GO" id="GO:0005886">
    <property type="term" value="C:plasma membrane"/>
    <property type="evidence" value="ECO:0007669"/>
    <property type="project" value="UniProtKB-SubCell"/>
</dbReference>
<evidence type="ECO:0000256" key="1">
    <source>
        <dbReference type="ARBA" id="ARBA00006432"/>
    </source>
</evidence>
<accession>A0A8C5F929</accession>
<keyword evidence="9" id="KW-1133">Transmembrane helix</keyword>
<dbReference type="Gene3D" id="3.30.300.30">
    <property type="match status" value="1"/>
</dbReference>
<keyword evidence="9" id="KW-0812">Transmembrane</keyword>
<dbReference type="AlphaFoldDB" id="A0A8C5F929"/>
<dbReference type="PANTHER" id="PTHR43107:SF4">
    <property type="entry name" value="LONG-CHAIN FATTY ACID TRANSPORT PROTEIN 2"/>
    <property type="match status" value="1"/>
</dbReference>
<dbReference type="InterPro" id="IPR020845">
    <property type="entry name" value="AMP-binding_CS"/>
</dbReference>
<keyword evidence="2" id="KW-0436">Ligase</keyword>
<keyword evidence="4" id="KW-0443">Lipid metabolism</keyword>
<dbReference type="Pfam" id="PF13193">
    <property type="entry name" value="AMP-binding_C"/>
    <property type="match status" value="1"/>
</dbReference>
<evidence type="ECO:0000259" key="10">
    <source>
        <dbReference type="Pfam" id="PF00501"/>
    </source>
</evidence>
<evidence type="ECO:0000256" key="3">
    <source>
        <dbReference type="ARBA" id="ARBA00022832"/>
    </source>
</evidence>
<dbReference type="InterPro" id="IPR025110">
    <property type="entry name" value="AMP-bd_C"/>
</dbReference>
<dbReference type="PANTHER" id="PTHR43107">
    <property type="entry name" value="LONG-CHAIN FATTY ACID TRANSPORT PROTEIN"/>
    <property type="match status" value="1"/>
</dbReference>
<dbReference type="GO" id="GO:0000166">
    <property type="term" value="F:nucleotide binding"/>
    <property type="evidence" value="ECO:0007669"/>
    <property type="project" value="UniProtKB-KW"/>
</dbReference>
<evidence type="ECO:0000313" key="12">
    <source>
        <dbReference type="Ensembl" id="ENSGMOP00000017720.2"/>
    </source>
</evidence>
<evidence type="ECO:0000256" key="9">
    <source>
        <dbReference type="SAM" id="Phobius"/>
    </source>
</evidence>
<dbReference type="Gene3D" id="3.40.50.12780">
    <property type="entry name" value="N-terminal domain of ligase-like"/>
    <property type="match status" value="1"/>
</dbReference>
<feature type="domain" description="AMP-dependent synthetase/ligase" evidence="10">
    <location>
        <begin position="81"/>
        <end position="391"/>
    </location>
</feature>
<dbReference type="PROSITE" id="PS00455">
    <property type="entry name" value="AMP_BINDING"/>
    <property type="match status" value="1"/>
</dbReference>
<keyword evidence="13" id="KW-1185">Reference proteome</keyword>
<sequence>TGVDPEHGESSSSRQLTSSMFTAMFSIINILAGLAIVPLFLYIRNPYIFHDLGYAFRAIRCVTRMKRKQKLSPSFLGCFLEKVERHPQKPFIIFEGTSHTYSQADRQSNRIARVLSTHAQVKGGDTVALFMGNEPLFVWVSLALAKVGCIASLLNSNIRSKSLLHCLSCCDAKVLIAAAELRGAVEEVMPTLLQQGVRVFILSDDSDSEGMEGLSAKIQQASDQPLSPHLRANITLKGPAMYIYTSGTTGLPKAALVTHERVMQASLMFSLSNVRENDVLYLYLPLYHSSGFMMGLCGAMETGITVVLRRKFSTSQFWNDCRKHDVTVIQYIGEIMRYLCSTSPSDRDHKVRMAIGNGIRVDTWSDFLQRFGDIRICECYGATEGNIGFINYIGKVGAIGKENFLQKMTTPYALIKYDTEKEEAVRDSRGFCIEVPKGETGLLVGKITPRSEFRGYVKNKQQTEKKKLQDVLVKGDIYYNSGDLLQIDHQGFVYFQDRIGDTYRWKGENVATTEVTDHLVMVHCIEEANVYGVAVPGHEGRVGMAALTLKEGQDFDSSATYQQVKSCLPTYARPQFIRIQDALMVTGTHKQMKRGLMEEGFNPAVITDPMYYLESSEGYVPMTQDIFNSITEGRIRL</sequence>
<evidence type="ECO:0000256" key="4">
    <source>
        <dbReference type="ARBA" id="ARBA00023098"/>
    </source>
</evidence>
<dbReference type="SUPFAM" id="SSF56801">
    <property type="entry name" value="Acetyl-CoA synthetase-like"/>
    <property type="match status" value="1"/>
</dbReference>
<reference evidence="12" key="1">
    <citation type="submission" date="2025-08" db="UniProtKB">
        <authorList>
            <consortium name="Ensembl"/>
        </authorList>
    </citation>
    <scope>IDENTIFICATION</scope>
</reference>
<evidence type="ECO:0000256" key="6">
    <source>
        <dbReference type="ARBA" id="ARBA00036527"/>
    </source>
</evidence>
<evidence type="ECO:0000256" key="7">
    <source>
        <dbReference type="ARBA" id="ARBA00041297"/>
    </source>
</evidence>
<name>A0A8C5F929_GADMO</name>
<dbReference type="InterPro" id="IPR042099">
    <property type="entry name" value="ANL_N_sf"/>
</dbReference>
<evidence type="ECO:0000313" key="13">
    <source>
        <dbReference type="Proteomes" id="UP000694546"/>
    </source>
</evidence>
<dbReference type="InterPro" id="IPR045851">
    <property type="entry name" value="AMP-bd_C_sf"/>
</dbReference>
<dbReference type="Pfam" id="PF00501">
    <property type="entry name" value="AMP-binding"/>
    <property type="match status" value="1"/>
</dbReference>
<dbReference type="GO" id="GO:0044539">
    <property type="term" value="P:long-chain fatty acid import into cell"/>
    <property type="evidence" value="ECO:0007669"/>
    <property type="project" value="TreeGrafter"/>
</dbReference>
<protein>
    <recommendedName>
        <fullName evidence="5">long-chain-fatty-acid--CoA ligase</fullName>
        <ecNumber evidence="5">6.2.1.3</ecNumber>
    </recommendedName>
    <alternativeName>
        <fullName evidence="7">Long-chain-fatty-acid--CoA ligase</fullName>
    </alternativeName>
</protein>
<comment type="catalytic activity">
    <reaction evidence="6">
        <text>a very long-chain fatty acid + ATP + CoA = a very long-chain fatty acyl-CoA + AMP + diphosphate</text>
        <dbReference type="Rhea" id="RHEA:54536"/>
        <dbReference type="ChEBI" id="CHEBI:30616"/>
        <dbReference type="ChEBI" id="CHEBI:33019"/>
        <dbReference type="ChEBI" id="CHEBI:57287"/>
        <dbReference type="ChEBI" id="CHEBI:58950"/>
        <dbReference type="ChEBI" id="CHEBI:138261"/>
        <dbReference type="ChEBI" id="CHEBI:456215"/>
    </reaction>
    <physiologicalReaction direction="left-to-right" evidence="6">
        <dbReference type="Rhea" id="RHEA:54537"/>
    </physiologicalReaction>
</comment>
<proteinExistence type="inferred from homology"/>
<reference evidence="12" key="2">
    <citation type="submission" date="2025-09" db="UniProtKB">
        <authorList>
            <consortium name="Ensembl"/>
        </authorList>
    </citation>
    <scope>IDENTIFICATION</scope>
</reference>
<evidence type="ECO:0000259" key="11">
    <source>
        <dbReference type="Pfam" id="PF13193"/>
    </source>
</evidence>
<evidence type="ECO:0000256" key="2">
    <source>
        <dbReference type="ARBA" id="ARBA00022598"/>
    </source>
</evidence>
<dbReference type="GO" id="GO:0004467">
    <property type="term" value="F:long-chain fatty acid-CoA ligase activity"/>
    <property type="evidence" value="ECO:0007669"/>
    <property type="project" value="UniProtKB-EC"/>
</dbReference>